<dbReference type="PANTHER" id="PTHR12072:SF4">
    <property type="entry name" value="CWF19-LIKE PROTEIN 1"/>
    <property type="match status" value="1"/>
</dbReference>
<dbReference type="Proteomes" id="UP000326924">
    <property type="component" value="Unassembled WGS sequence"/>
</dbReference>
<evidence type="ECO:0000313" key="4">
    <source>
        <dbReference type="EMBL" id="KAA8900926.1"/>
    </source>
</evidence>
<dbReference type="SUPFAM" id="SSF54197">
    <property type="entry name" value="HIT-like"/>
    <property type="match status" value="1"/>
</dbReference>
<dbReference type="Pfam" id="PF04677">
    <property type="entry name" value="CwfJ_C_1"/>
    <property type="match status" value="1"/>
</dbReference>
<dbReference type="InterPro" id="IPR036265">
    <property type="entry name" value="HIT-like_sf"/>
</dbReference>
<dbReference type="CDD" id="cd07380">
    <property type="entry name" value="MPP_CWF19_N"/>
    <property type="match status" value="1"/>
</dbReference>
<dbReference type="InParanoid" id="A0A5J5ERB2"/>
<dbReference type="InterPro" id="IPR040194">
    <property type="entry name" value="Cwf19-like"/>
</dbReference>
<evidence type="ECO:0000259" key="3">
    <source>
        <dbReference type="Pfam" id="PF04677"/>
    </source>
</evidence>
<feature type="domain" description="Cwf19-like protein C-terminal" evidence="2">
    <location>
        <begin position="477"/>
        <end position="530"/>
    </location>
</feature>
<name>A0A5J5ERB2_9PEZI</name>
<accession>A0A5J5ERB2</accession>
<dbReference type="Gene3D" id="3.30.428.10">
    <property type="entry name" value="HIT-like"/>
    <property type="match status" value="1"/>
</dbReference>
<gene>
    <name evidence="4" type="ORF">FN846DRAFT_957700</name>
</gene>
<comment type="caution">
    <text evidence="4">The sequence shown here is derived from an EMBL/GenBank/DDBJ whole genome shotgun (WGS) entry which is preliminary data.</text>
</comment>
<dbReference type="GO" id="GO:0071014">
    <property type="term" value="C:post-mRNA release spliceosomal complex"/>
    <property type="evidence" value="ECO:0007669"/>
    <property type="project" value="TreeGrafter"/>
</dbReference>
<keyword evidence="5" id="KW-1185">Reference proteome</keyword>
<proteinExistence type="predicted"/>
<dbReference type="InterPro" id="IPR006767">
    <property type="entry name" value="Cwf19-like_C_dom-2"/>
</dbReference>
<dbReference type="OrthoDB" id="444325at2759"/>
<feature type="compositionally biased region" description="Basic residues" evidence="1">
    <location>
        <begin position="290"/>
        <end position="301"/>
    </location>
</feature>
<dbReference type="EMBL" id="VXIS01000147">
    <property type="protein sequence ID" value="KAA8900926.1"/>
    <property type="molecule type" value="Genomic_DNA"/>
</dbReference>
<organism evidence="4 5">
    <name type="scientific">Sphaerosporella brunnea</name>
    <dbReference type="NCBI Taxonomy" id="1250544"/>
    <lineage>
        <taxon>Eukaryota</taxon>
        <taxon>Fungi</taxon>
        <taxon>Dikarya</taxon>
        <taxon>Ascomycota</taxon>
        <taxon>Pezizomycotina</taxon>
        <taxon>Pezizomycetes</taxon>
        <taxon>Pezizales</taxon>
        <taxon>Pyronemataceae</taxon>
        <taxon>Sphaerosporella</taxon>
    </lineage>
</organism>
<feature type="region of interest" description="Disordered" evidence="1">
    <location>
        <begin position="266"/>
        <end position="307"/>
    </location>
</feature>
<dbReference type="AlphaFoldDB" id="A0A5J5ERB2"/>
<dbReference type="GO" id="GO:0000398">
    <property type="term" value="P:mRNA splicing, via spliceosome"/>
    <property type="evidence" value="ECO:0007669"/>
    <property type="project" value="TreeGrafter"/>
</dbReference>
<sequence>MASKIVVVGALRGRFAEIFPKLAALHAKNSFSFALLLGDVFASPDSTADSLIVDQLLRGEVAVPLPTYFTLGTDELPPAIAERIATHGGEVCENLFFLGKKGSIKTAEGIRIVTVGGSWDPNIIAAPAVGKEETQSLPFYSSAEVNALKGQNYADILVTTDWPAGVERHSAIAPQTGQGSKPIAELACALRPRYHFVPGGDTYYEREPYRNELRKGESGESKTTRFYALGDWGNDAKAKAMFAFSINVSEPPAAAPNRTLCPYVEDSQRGTKRPAEEGTFFWGDHTSRPERHHHKRRHHKEQRPPPGPESCFFCLSYPQLEKHLIVSIGSESYLTTAKGPLTSKDTNTEGLQFSGHILIIPFAHTPTIPLIEDPDSKRDTIAEMNRYKEALEKLFESCGAGSVTFEVRRQSGVHAHWQVVPLKPELLEDVDAAFDSAAKQAMNREFEDEADTEEGEVGDAFTYWASGKKKGRSLKLHGNEYFDLQFGRRVLAGIIGVGGRRANWRDCVMTTAEESTDASAFKAAFKSFDFSLEE</sequence>
<dbReference type="GO" id="GO:0061632">
    <property type="term" value="F:RNA lariat debranching enzyme activator activity"/>
    <property type="evidence" value="ECO:0007669"/>
    <property type="project" value="TreeGrafter"/>
</dbReference>
<dbReference type="InterPro" id="IPR006768">
    <property type="entry name" value="Cwf19-like_C_dom-1"/>
</dbReference>
<dbReference type="FunCoup" id="A0A5J5ERB2">
    <property type="interactions" value="1188"/>
</dbReference>
<feature type="domain" description="Cwf19-like C-terminal" evidence="3">
    <location>
        <begin position="306"/>
        <end position="434"/>
    </location>
</feature>
<evidence type="ECO:0000256" key="1">
    <source>
        <dbReference type="SAM" id="MobiDB-lite"/>
    </source>
</evidence>
<reference evidence="4 5" key="1">
    <citation type="submission" date="2019-09" db="EMBL/GenBank/DDBJ databases">
        <title>Draft genome of the ectomycorrhizal ascomycete Sphaerosporella brunnea.</title>
        <authorList>
            <consortium name="DOE Joint Genome Institute"/>
            <person name="Benucci G.M."/>
            <person name="Marozzi G."/>
            <person name="Antonielli L."/>
            <person name="Sanchez S."/>
            <person name="Marco P."/>
            <person name="Wang X."/>
            <person name="Falini L.B."/>
            <person name="Barry K."/>
            <person name="Haridas S."/>
            <person name="Lipzen A."/>
            <person name="Labutti K."/>
            <person name="Grigoriev I.V."/>
            <person name="Murat C."/>
            <person name="Martin F."/>
            <person name="Albertini E."/>
            <person name="Donnini D."/>
            <person name="Bonito G."/>
        </authorList>
    </citation>
    <scope>NUCLEOTIDE SEQUENCE [LARGE SCALE GENOMIC DNA]</scope>
    <source>
        <strain evidence="4 5">Sb_GMNB300</strain>
    </source>
</reference>
<dbReference type="Pfam" id="PF04676">
    <property type="entry name" value="CwfJ_C_2"/>
    <property type="match status" value="1"/>
</dbReference>
<evidence type="ECO:0000259" key="2">
    <source>
        <dbReference type="Pfam" id="PF04676"/>
    </source>
</evidence>
<protein>
    <submittedName>
        <fullName evidence="4">CwfJ C-terminus 1-domain-containing protein-like protein</fullName>
    </submittedName>
</protein>
<evidence type="ECO:0000313" key="5">
    <source>
        <dbReference type="Proteomes" id="UP000326924"/>
    </source>
</evidence>
<feature type="compositionally biased region" description="Basic and acidic residues" evidence="1">
    <location>
        <begin position="266"/>
        <end position="276"/>
    </location>
</feature>
<dbReference type="PANTHER" id="PTHR12072">
    <property type="entry name" value="CWF19, CELL CYCLE CONTROL PROTEIN"/>
    <property type="match status" value="1"/>
</dbReference>